<evidence type="ECO:0000313" key="3">
    <source>
        <dbReference type="Proteomes" id="UP000177682"/>
    </source>
</evidence>
<keyword evidence="1" id="KW-0732">Signal</keyword>
<feature type="chain" id="PRO_5009520392" evidence="1">
    <location>
        <begin position="23"/>
        <end position="227"/>
    </location>
</feature>
<gene>
    <name evidence="2" type="ORF">A3E29_00175</name>
</gene>
<dbReference type="AlphaFoldDB" id="A0A1F5PIT1"/>
<organism evidence="2 3">
    <name type="scientific">Candidatus Doudnabacteria bacterium RIFCSPHIGHO2_12_FULL_48_16</name>
    <dbReference type="NCBI Taxonomy" id="1817838"/>
    <lineage>
        <taxon>Bacteria</taxon>
        <taxon>Candidatus Doudnaibacteriota</taxon>
    </lineage>
</organism>
<dbReference type="Proteomes" id="UP000177682">
    <property type="component" value="Unassembled WGS sequence"/>
</dbReference>
<reference evidence="2 3" key="1">
    <citation type="journal article" date="2016" name="Nat. Commun.">
        <title>Thousands of microbial genomes shed light on interconnected biogeochemical processes in an aquifer system.</title>
        <authorList>
            <person name="Anantharaman K."/>
            <person name="Brown C.T."/>
            <person name="Hug L.A."/>
            <person name="Sharon I."/>
            <person name="Castelle C.J."/>
            <person name="Probst A.J."/>
            <person name="Thomas B.C."/>
            <person name="Singh A."/>
            <person name="Wilkins M.J."/>
            <person name="Karaoz U."/>
            <person name="Brodie E.L."/>
            <person name="Williams K.H."/>
            <person name="Hubbard S.S."/>
            <person name="Banfield J.F."/>
        </authorList>
    </citation>
    <scope>NUCLEOTIDE SEQUENCE [LARGE SCALE GENOMIC DNA]</scope>
</reference>
<comment type="caution">
    <text evidence="2">The sequence shown here is derived from an EMBL/GenBank/DDBJ whole genome shotgun (WGS) entry which is preliminary data.</text>
</comment>
<name>A0A1F5PIT1_9BACT</name>
<feature type="signal peptide" evidence="1">
    <location>
        <begin position="1"/>
        <end position="22"/>
    </location>
</feature>
<proteinExistence type="predicted"/>
<sequence>MKKGLIIPISLALLMVPAFIWAQNASQFADPCLVRIYHTNFMLPQEGGAVVSGPEGLFFARTYLPGCEHSADGLQVVARGSIAGTSTNNGFVAPVTGVSNAGSSIVNFFLGNSCLVPVYHTDFLFPPEGGVIIRSADQLYFVPTYLPECAQAATAGTVVKKAGDTNAAVIQPTGTGGGQILNLALGDPCLVPIYHTNFQLPAEGGKITRIGNQQYFVRTYQSGCERY</sequence>
<evidence type="ECO:0000256" key="1">
    <source>
        <dbReference type="SAM" id="SignalP"/>
    </source>
</evidence>
<protein>
    <submittedName>
        <fullName evidence="2">Uncharacterized protein</fullName>
    </submittedName>
</protein>
<evidence type="ECO:0000313" key="2">
    <source>
        <dbReference type="EMBL" id="OGE89791.1"/>
    </source>
</evidence>
<accession>A0A1F5PIT1</accession>
<dbReference type="EMBL" id="MFEY01000008">
    <property type="protein sequence ID" value="OGE89791.1"/>
    <property type="molecule type" value="Genomic_DNA"/>
</dbReference>